<feature type="domain" description="Cell envelope-related transcriptional attenuator" evidence="2">
    <location>
        <begin position="104"/>
        <end position="263"/>
    </location>
</feature>
<comment type="caution">
    <text evidence="3">The sequence shown here is derived from an EMBL/GenBank/DDBJ whole genome shotgun (WGS) entry which is preliminary data.</text>
</comment>
<evidence type="ECO:0000259" key="2">
    <source>
        <dbReference type="Pfam" id="PF03816"/>
    </source>
</evidence>
<reference evidence="3 4" key="1">
    <citation type="submission" date="2021-03" db="EMBL/GenBank/DDBJ databases">
        <title>Antimicrobial resistance genes in bacteria isolated from Japanese honey, and their potential for conferring macrolide and lincosamide resistance in the American foulbrood pathogen Paenibacillus larvae.</title>
        <authorList>
            <person name="Okamoto M."/>
            <person name="Kumagai M."/>
            <person name="Kanamori H."/>
            <person name="Takamatsu D."/>
        </authorList>
    </citation>
    <scope>NUCLEOTIDE SEQUENCE [LARGE SCALE GENOMIC DNA]</scope>
    <source>
        <strain evidence="3 4">J21TS7</strain>
    </source>
</reference>
<proteinExistence type="inferred from homology"/>
<dbReference type="EMBL" id="BORU01000002">
    <property type="protein sequence ID" value="GIO55984.1"/>
    <property type="molecule type" value="Genomic_DNA"/>
</dbReference>
<evidence type="ECO:0000256" key="1">
    <source>
        <dbReference type="ARBA" id="ARBA00006068"/>
    </source>
</evidence>
<evidence type="ECO:0000313" key="4">
    <source>
        <dbReference type="Proteomes" id="UP000676601"/>
    </source>
</evidence>
<dbReference type="RefSeq" id="WP_244879396.1">
    <property type="nucleotide sequence ID" value="NZ_BORU01000002.1"/>
</dbReference>
<dbReference type="NCBIfam" id="TIGR00350">
    <property type="entry name" value="lytR_cpsA_psr"/>
    <property type="match status" value="1"/>
</dbReference>
<dbReference type="Proteomes" id="UP000676601">
    <property type="component" value="Unassembled WGS sequence"/>
</dbReference>
<name>A0ABQ4LHI5_9BACL</name>
<gene>
    <name evidence="3" type="primary">lytR_3</name>
    <name evidence="3" type="ORF">J21TS7_43020</name>
</gene>
<protein>
    <submittedName>
        <fullName evidence="3">Transcriptional regulator LytR</fullName>
    </submittedName>
</protein>
<comment type="similarity">
    <text evidence="1">Belongs to the LytR/CpsA/Psr (LCP) family.</text>
</comment>
<dbReference type="InterPro" id="IPR004474">
    <property type="entry name" value="LytR_CpsA_psr"/>
</dbReference>
<dbReference type="PANTHER" id="PTHR33392:SF6">
    <property type="entry name" value="POLYISOPRENYL-TEICHOIC ACID--PEPTIDOGLYCAN TEICHOIC ACID TRANSFERASE TAGU"/>
    <property type="match status" value="1"/>
</dbReference>
<dbReference type="Pfam" id="PF03816">
    <property type="entry name" value="LytR_cpsA_psr"/>
    <property type="match status" value="1"/>
</dbReference>
<evidence type="ECO:0000313" key="3">
    <source>
        <dbReference type="EMBL" id="GIO55984.1"/>
    </source>
</evidence>
<dbReference type="InterPro" id="IPR050922">
    <property type="entry name" value="LytR/CpsA/Psr_CW_biosynth"/>
</dbReference>
<dbReference type="Gene3D" id="3.40.630.190">
    <property type="entry name" value="LCP protein"/>
    <property type="match status" value="1"/>
</dbReference>
<accession>A0ABQ4LHI5</accession>
<keyword evidence="4" id="KW-1185">Reference proteome</keyword>
<dbReference type="PANTHER" id="PTHR33392">
    <property type="entry name" value="POLYISOPRENYL-TEICHOIC ACID--PEPTIDOGLYCAN TEICHOIC ACID TRANSFERASE TAGU"/>
    <property type="match status" value="1"/>
</dbReference>
<sequence length="358" mass="40490">MQPRSKKKKKMSRLRKWMLSITAVIALLLIGVGGFLGFLHHKAISTLHKISAAAEYYAPQSQLQEQGEAVSEPPVESVTEADMKPMTFLLAGIDNREGSGGTINTDVMILGALNPEKKSASLISIPRDLKISQSQLGTHKANYYYAHYYIKDKKAAMADTKEFFGDLFHIPVDYMVMINFEGFRQIIDAVGGVDVDVDMDMRYKDTADGTDINLRKGMQHLDGKQALDFVRYRKSNDGSSPSSDFDRNRRQQQVLNQVLDKLTSFKGISQWGQVLDIIGEQVQTDIPAKNMERWLLNYKKMKPDQIQMQTVEGQWKSPYVYWNEQQLKEALTVLAGELDQKPKRLSTLGNRIGLYSGE</sequence>
<organism evidence="3 4">
    <name type="scientific">Paenibacillus cineris</name>
    <dbReference type="NCBI Taxonomy" id="237530"/>
    <lineage>
        <taxon>Bacteria</taxon>
        <taxon>Bacillati</taxon>
        <taxon>Bacillota</taxon>
        <taxon>Bacilli</taxon>
        <taxon>Bacillales</taxon>
        <taxon>Paenibacillaceae</taxon>
        <taxon>Paenibacillus</taxon>
    </lineage>
</organism>